<name>A0A914WUK9_9BILA</name>
<dbReference type="PROSITE" id="PS50211">
    <property type="entry name" value="DENN"/>
    <property type="match status" value="1"/>
</dbReference>
<dbReference type="WBParaSite" id="PSAMB.scaffold5304size12076.g26403.t1">
    <property type="protein sequence ID" value="PSAMB.scaffold5304size12076.g26403.t1"/>
    <property type="gene ID" value="PSAMB.scaffold5304size12076.g26403"/>
</dbReference>
<evidence type="ECO:0000313" key="2">
    <source>
        <dbReference type="Proteomes" id="UP000887566"/>
    </source>
</evidence>
<dbReference type="Proteomes" id="UP000887566">
    <property type="component" value="Unplaced"/>
</dbReference>
<organism evidence="2 4">
    <name type="scientific">Plectus sambesii</name>
    <dbReference type="NCBI Taxonomy" id="2011161"/>
    <lineage>
        <taxon>Eukaryota</taxon>
        <taxon>Metazoa</taxon>
        <taxon>Ecdysozoa</taxon>
        <taxon>Nematoda</taxon>
        <taxon>Chromadorea</taxon>
        <taxon>Plectida</taxon>
        <taxon>Plectina</taxon>
        <taxon>Plectoidea</taxon>
        <taxon>Plectidae</taxon>
        <taxon>Plectus</taxon>
    </lineage>
</organism>
<dbReference type="InterPro" id="IPR037516">
    <property type="entry name" value="Tripartite_DENN"/>
</dbReference>
<keyword evidence="2" id="KW-1185">Reference proteome</keyword>
<evidence type="ECO:0000313" key="4">
    <source>
        <dbReference type="WBParaSite" id="PSAMB.scaffold5304size12076.g26403.t1"/>
    </source>
</evidence>
<dbReference type="Pfam" id="PF03456">
    <property type="entry name" value="uDENN"/>
    <property type="match status" value="1"/>
</dbReference>
<protein>
    <submittedName>
        <fullName evidence="3 4">UDENN domain-containing protein</fullName>
    </submittedName>
</protein>
<reference evidence="3 4" key="1">
    <citation type="submission" date="2022-11" db="UniProtKB">
        <authorList>
            <consortium name="WormBaseParasite"/>
        </authorList>
    </citation>
    <scope>IDENTIFICATION</scope>
</reference>
<evidence type="ECO:0000259" key="1">
    <source>
        <dbReference type="PROSITE" id="PS50211"/>
    </source>
</evidence>
<sequence length="80" mass="8965">MAGASRLVDYLAVIGFDEKRARHGLSVGEVVQRFPEDDWPDTPFLHGLEVFCQPQGWILKSLRPSPSFFVSTLTDMGADR</sequence>
<accession>A0A914WUK9</accession>
<dbReference type="SMART" id="SM00800">
    <property type="entry name" value="uDENN"/>
    <property type="match status" value="1"/>
</dbReference>
<evidence type="ECO:0000313" key="3">
    <source>
        <dbReference type="WBParaSite" id="PSAMB.scaffold2036size25885.g16131.t1"/>
    </source>
</evidence>
<proteinExistence type="predicted"/>
<dbReference type="Gene3D" id="3.30.450.200">
    <property type="match status" value="1"/>
</dbReference>
<feature type="domain" description="UDENN" evidence="1">
    <location>
        <begin position="9"/>
        <end position="80"/>
    </location>
</feature>
<dbReference type="WBParaSite" id="PSAMB.scaffold2036size25885.g16131.t1">
    <property type="protein sequence ID" value="PSAMB.scaffold2036size25885.g16131.t1"/>
    <property type="gene ID" value="PSAMB.scaffold2036size25885.g16131"/>
</dbReference>
<dbReference type="InterPro" id="IPR005113">
    <property type="entry name" value="uDENN_dom"/>
</dbReference>
<dbReference type="AlphaFoldDB" id="A0A914WUK9"/>